<evidence type="ECO:0000256" key="1">
    <source>
        <dbReference type="ARBA" id="ARBA00001933"/>
    </source>
</evidence>
<comment type="cofactor">
    <cofactor evidence="1">
        <name>pyridoxal 5'-phosphate</name>
        <dbReference type="ChEBI" id="CHEBI:597326"/>
    </cofactor>
</comment>
<organism evidence="7 8">
    <name type="scientific">Paenibacillus gyeongsangnamensis</name>
    <dbReference type="NCBI Taxonomy" id="3388067"/>
    <lineage>
        <taxon>Bacteria</taxon>
        <taxon>Bacillati</taxon>
        <taxon>Bacillota</taxon>
        <taxon>Bacilli</taxon>
        <taxon>Bacillales</taxon>
        <taxon>Paenibacillaceae</taxon>
        <taxon>Paenibacillus</taxon>
    </lineage>
</organism>
<dbReference type="InterPro" id="IPR052357">
    <property type="entry name" value="Orn_Lys_Arg_decarboxylase-I"/>
</dbReference>
<dbReference type="SUPFAM" id="SSF53383">
    <property type="entry name" value="PLP-dependent transferases"/>
    <property type="match status" value="1"/>
</dbReference>
<dbReference type="InterPro" id="IPR015421">
    <property type="entry name" value="PyrdxlP-dep_Trfase_major"/>
</dbReference>
<dbReference type="Proteomes" id="UP001527882">
    <property type="component" value="Unassembled WGS sequence"/>
</dbReference>
<dbReference type="RefSeq" id="WP_269880099.1">
    <property type="nucleotide sequence ID" value="NZ_JAQAGZ010000002.1"/>
</dbReference>
<dbReference type="Pfam" id="PF03711">
    <property type="entry name" value="OKR_DC_1_C"/>
    <property type="match status" value="1"/>
</dbReference>
<dbReference type="InterPro" id="IPR015424">
    <property type="entry name" value="PyrdxlP-dep_Trfase"/>
</dbReference>
<keyword evidence="7" id="KW-0032">Aminotransferase</keyword>
<dbReference type="InterPro" id="IPR008286">
    <property type="entry name" value="Prn/Lys/Arg_de-COase_C"/>
</dbReference>
<protein>
    <submittedName>
        <fullName evidence="7">Aminotransferase class V-fold PLP-dependent enzyme</fullName>
    </submittedName>
</protein>
<dbReference type="GO" id="GO:0008483">
    <property type="term" value="F:transaminase activity"/>
    <property type="evidence" value="ECO:0007669"/>
    <property type="project" value="UniProtKB-KW"/>
</dbReference>
<evidence type="ECO:0000256" key="5">
    <source>
        <dbReference type="ARBA" id="ARBA00023239"/>
    </source>
</evidence>
<comment type="caution">
    <text evidence="7">The sequence shown here is derived from an EMBL/GenBank/DDBJ whole genome shotgun (WGS) entry which is preliminary data.</text>
</comment>
<keyword evidence="3" id="KW-0210">Decarboxylase</keyword>
<dbReference type="PROSITE" id="PS00703">
    <property type="entry name" value="OKR_DC_1"/>
    <property type="match status" value="1"/>
</dbReference>
<dbReference type="EMBL" id="JAQAGZ010000002">
    <property type="protein sequence ID" value="MCZ8511705.1"/>
    <property type="molecule type" value="Genomic_DNA"/>
</dbReference>
<gene>
    <name evidence="7" type="ORF">O9H85_04540</name>
</gene>
<proteinExistence type="inferred from homology"/>
<evidence type="ECO:0000256" key="3">
    <source>
        <dbReference type="ARBA" id="ARBA00022793"/>
    </source>
</evidence>
<reference evidence="7 8" key="1">
    <citation type="submission" date="2022-12" db="EMBL/GenBank/DDBJ databases">
        <title>Draft genome sequence of Paenibacillus sp. dW9.</title>
        <authorList>
            <person name="Choi E.-W."/>
            <person name="Kim D.-U."/>
        </authorList>
    </citation>
    <scope>NUCLEOTIDE SEQUENCE [LARGE SCALE GENOMIC DNA]</scope>
    <source>
        <strain evidence="8">dW9</strain>
    </source>
</reference>
<dbReference type="InterPro" id="IPR036633">
    <property type="entry name" value="Prn/Lys/Arg_de-COase_C_sf"/>
</dbReference>
<dbReference type="CDD" id="cd00615">
    <property type="entry name" value="Orn_deC_like"/>
    <property type="match status" value="1"/>
</dbReference>
<feature type="domain" description="Orn/Lys/Arg decarboxylases family 1 pyridoxal-P attachment site" evidence="6">
    <location>
        <begin position="221"/>
        <end position="235"/>
    </location>
</feature>
<keyword evidence="5" id="KW-0456">Lyase</keyword>
<dbReference type="SUPFAM" id="SSF55904">
    <property type="entry name" value="Ornithine decarboxylase C-terminal domain"/>
    <property type="match status" value="1"/>
</dbReference>
<dbReference type="Gene3D" id="3.40.640.10">
    <property type="entry name" value="Type I PLP-dependent aspartate aminotransferase-like (Major domain)"/>
    <property type="match status" value="1"/>
</dbReference>
<dbReference type="PANTHER" id="PTHR43277">
    <property type="entry name" value="ARGININE DECARBOXYLASE"/>
    <property type="match status" value="1"/>
</dbReference>
<keyword evidence="8" id="KW-1185">Reference proteome</keyword>
<keyword evidence="7" id="KW-0808">Transferase</keyword>
<evidence type="ECO:0000313" key="7">
    <source>
        <dbReference type="EMBL" id="MCZ8511705.1"/>
    </source>
</evidence>
<dbReference type="InterPro" id="IPR000310">
    <property type="entry name" value="Orn/Lys/Arg_deCO2ase_major_dom"/>
</dbReference>
<keyword evidence="4" id="KW-0663">Pyridoxal phosphate</keyword>
<comment type="similarity">
    <text evidence="2">Belongs to the Orn/Lys/Arg decarboxylase class-I family.</text>
</comment>
<name>A0ABT4Q4T7_9BACL</name>
<evidence type="ECO:0000256" key="4">
    <source>
        <dbReference type="ARBA" id="ARBA00022898"/>
    </source>
</evidence>
<evidence type="ECO:0000259" key="6">
    <source>
        <dbReference type="PROSITE" id="PS00703"/>
    </source>
</evidence>
<accession>A0ABT4Q4T7</accession>
<evidence type="ECO:0000256" key="2">
    <source>
        <dbReference type="ARBA" id="ARBA00010671"/>
    </source>
</evidence>
<sequence length="504" mass="55628">MDQHSTPLFTALQQHAASDPLQFHIPGHKKGRGMDPEFRAFVGDNALSIDLINIVPLDDLHQPSGVIREAENLAADAFGADHTLFSVQGTTGAIMTMIMSVCSPGDKIIVPRNAHKSILSAVIFAGATPVWVYPEKDDRLGIEHGVTKESIRQAINRNPDVKAVLLINPTYYGTSIDLLHMVELIHSYDIPVLVDEAHGTLLHFHEQLPMSAMQAGADMAATSVHKLGGSMTQSSILNVKGNRVSIKKIRSLMSMLTTTSTSYLLLASLDAARRQLALHGQALAAQAIRLAHYARRHINEIPGLYCYGDEICETDGVFHYDPTKLCIHLEQMNMTGYAAEQWLRETHNIEVELSDLTNILCLITLGDTEREVNQLLHALRHMSAAFIDHEAVQDRAHTAVVPAASRFLLSPREAFYENTENVLLEQSCGLIIAEFIYVYPPGIPILMPGQIITQEIVDYIMRHLEAGLPVKGPEDPNIQEVKVVAANRQSDEAIGRSSRYIIPD</sequence>
<dbReference type="Pfam" id="PF01276">
    <property type="entry name" value="OKR_DC_1"/>
    <property type="match status" value="1"/>
</dbReference>
<evidence type="ECO:0000313" key="8">
    <source>
        <dbReference type="Proteomes" id="UP001527882"/>
    </source>
</evidence>
<dbReference type="Gene3D" id="3.90.100.10">
    <property type="entry name" value="Orn/Lys/Arg decarboxylase, C-terminal domain"/>
    <property type="match status" value="1"/>
</dbReference>
<dbReference type="PANTHER" id="PTHR43277:SF4">
    <property type="entry name" value="ARGININE DECARBOXYLASE"/>
    <property type="match status" value="1"/>
</dbReference>